<keyword evidence="2" id="KW-0677">Repeat</keyword>
<name>A0A1M7BG26_9BACT</name>
<dbReference type="SUPFAM" id="SSF50985">
    <property type="entry name" value="RCC1/BLIP-II"/>
    <property type="match status" value="1"/>
</dbReference>
<dbReference type="PRINTS" id="PR00633">
    <property type="entry name" value="RCCNDNSATION"/>
</dbReference>
<dbReference type="Pfam" id="PF00415">
    <property type="entry name" value="RCC1"/>
    <property type="match status" value="2"/>
</dbReference>
<dbReference type="InterPro" id="IPR051553">
    <property type="entry name" value="Ran_GTPase-activating"/>
</dbReference>
<dbReference type="GO" id="GO:0005509">
    <property type="term" value="F:calcium ion binding"/>
    <property type="evidence" value="ECO:0007669"/>
    <property type="project" value="InterPro"/>
</dbReference>
<sequence length="402" mass="40858">MKNDGTVWAWGNNAYAQLGTGISGEAVATPAPIVVLSNIVAIAAGRRHAMALAEDGSVWAWGANGSGQLGFGDFETPRAPGRVSSLADVTAIAAGWFHSLAVTQDGVLWSWGNNGNGRLGTDAASDQSLPAQVSTISNVVSFAGGQRHSLALAADGSVWSWGGNAYGQLGVESLTPESVLTPVHTLYSGVDFHLFYDTDGDGAANIWDDDDDGDGFLDESDNCPCVSNPGQEDADGDGTGDFCDGCPGDFFKIQPGLSGCGNPNPMVAAGGGFSLALKTDGSVWSWGGNGSGQLGLGLGENDNVFTPTKVDALPSTAAIAAGNGHALALAPDGSVWSWGSNNAGQLGLGTSGTFSTENRPQKINAISNVAAIAGGGNHSLALARDGSLWSWGYNYYGQLGLG</sequence>
<dbReference type="InterPro" id="IPR000408">
    <property type="entry name" value="Reg_chr_condens"/>
</dbReference>
<dbReference type="GO" id="GO:0005737">
    <property type="term" value="C:cytoplasm"/>
    <property type="evidence" value="ECO:0007669"/>
    <property type="project" value="TreeGrafter"/>
</dbReference>
<evidence type="ECO:0000256" key="2">
    <source>
        <dbReference type="ARBA" id="ARBA00022737"/>
    </source>
</evidence>
<keyword evidence="1" id="KW-0344">Guanine-nucleotide releasing factor</keyword>
<organism evidence="4 5">
    <name type="scientific">Desulfatibacillum alkenivorans DSM 16219</name>
    <dbReference type="NCBI Taxonomy" id="1121393"/>
    <lineage>
        <taxon>Bacteria</taxon>
        <taxon>Pseudomonadati</taxon>
        <taxon>Thermodesulfobacteriota</taxon>
        <taxon>Desulfobacteria</taxon>
        <taxon>Desulfobacterales</taxon>
        <taxon>Desulfatibacillaceae</taxon>
        <taxon>Desulfatibacillum</taxon>
    </lineage>
</organism>
<accession>A0A1M7BG26</accession>
<evidence type="ECO:0000313" key="5">
    <source>
        <dbReference type="Proteomes" id="UP000183994"/>
    </source>
</evidence>
<protein>
    <submittedName>
        <fullName evidence="4">Alpha-tubulin suppressor</fullName>
    </submittedName>
</protein>
<proteinExistence type="predicted"/>
<evidence type="ECO:0000259" key="3">
    <source>
        <dbReference type="Pfam" id="PF25390"/>
    </source>
</evidence>
<feature type="domain" description="RCC1-like" evidence="3">
    <location>
        <begin position="3"/>
        <end position="184"/>
    </location>
</feature>
<dbReference type="PROSITE" id="PS00626">
    <property type="entry name" value="RCC1_2"/>
    <property type="match status" value="5"/>
</dbReference>
<dbReference type="Pfam" id="PF25390">
    <property type="entry name" value="WD40_RLD"/>
    <property type="match status" value="1"/>
</dbReference>
<dbReference type="STRING" id="1121393.SAMN02745216_05309"/>
<dbReference type="GO" id="GO:0005085">
    <property type="term" value="F:guanyl-nucleotide exchange factor activity"/>
    <property type="evidence" value="ECO:0007669"/>
    <property type="project" value="TreeGrafter"/>
</dbReference>
<feature type="non-terminal residue" evidence="4">
    <location>
        <position position="402"/>
    </location>
</feature>
<dbReference type="InterPro" id="IPR058923">
    <property type="entry name" value="RCC1-like_dom"/>
</dbReference>
<dbReference type="Gene3D" id="2.130.10.30">
    <property type="entry name" value="Regulator of chromosome condensation 1/beta-lactamase-inhibitor protein II"/>
    <property type="match status" value="2"/>
</dbReference>
<evidence type="ECO:0000313" key="4">
    <source>
        <dbReference type="EMBL" id="SHL53816.1"/>
    </source>
</evidence>
<dbReference type="InterPro" id="IPR009091">
    <property type="entry name" value="RCC1/BLIP-II"/>
</dbReference>
<gene>
    <name evidence="4" type="ORF">SAMN02745216_05309</name>
</gene>
<dbReference type="PANTHER" id="PTHR45982:SF1">
    <property type="entry name" value="REGULATOR OF CHROMOSOME CONDENSATION"/>
    <property type="match status" value="1"/>
</dbReference>
<evidence type="ECO:0000256" key="1">
    <source>
        <dbReference type="ARBA" id="ARBA00022658"/>
    </source>
</evidence>
<dbReference type="SUPFAM" id="SSF103647">
    <property type="entry name" value="TSP type-3 repeat"/>
    <property type="match status" value="1"/>
</dbReference>
<dbReference type="RefSeq" id="WP_425290535.1">
    <property type="nucleotide sequence ID" value="NZ_FQZU01000096.1"/>
</dbReference>
<dbReference type="Proteomes" id="UP000183994">
    <property type="component" value="Unassembled WGS sequence"/>
</dbReference>
<dbReference type="PANTHER" id="PTHR45982">
    <property type="entry name" value="REGULATOR OF CHROMOSOME CONDENSATION"/>
    <property type="match status" value="1"/>
</dbReference>
<keyword evidence="5" id="KW-1185">Reference proteome</keyword>
<dbReference type="InterPro" id="IPR028974">
    <property type="entry name" value="TSP_type-3_rpt"/>
</dbReference>
<dbReference type="AlphaFoldDB" id="A0A1M7BG26"/>
<dbReference type="PROSITE" id="PS50012">
    <property type="entry name" value="RCC1_3"/>
    <property type="match status" value="7"/>
</dbReference>
<reference evidence="5" key="1">
    <citation type="submission" date="2016-11" db="EMBL/GenBank/DDBJ databases">
        <authorList>
            <person name="Varghese N."/>
            <person name="Submissions S."/>
        </authorList>
    </citation>
    <scope>NUCLEOTIDE SEQUENCE [LARGE SCALE GENOMIC DNA]</scope>
    <source>
        <strain evidence="5">DSM 16219</strain>
    </source>
</reference>
<dbReference type="EMBL" id="FQZU01000096">
    <property type="protein sequence ID" value="SHL53816.1"/>
    <property type="molecule type" value="Genomic_DNA"/>
</dbReference>